<organism evidence="1 2">
    <name type="scientific">Planococcus plakortidis</name>
    <dbReference type="NCBI Taxonomy" id="1038856"/>
    <lineage>
        <taxon>Bacteria</taxon>
        <taxon>Bacillati</taxon>
        <taxon>Bacillota</taxon>
        <taxon>Bacilli</taxon>
        <taxon>Bacillales</taxon>
        <taxon>Caryophanaceae</taxon>
        <taxon>Planococcus</taxon>
    </lineage>
</organism>
<proteinExistence type="predicted"/>
<accession>A0A1C7E9L6</accession>
<protein>
    <submittedName>
        <fullName evidence="1">Uncharacterized protein</fullName>
    </submittedName>
</protein>
<keyword evidence="2" id="KW-1185">Reference proteome</keyword>
<sequence>MKMVWNRFTDTMVLFCRLQAFISHTRPSMNDAFRFHFKTRAAAKGADAGGIARDWRDLYGAAIRARRPPLGKHAPSAQAQNFYIFQEILQWSACCKQVSISHTLPSMNNAFRFHSKTRAAAKTGDSGRYSETIETLD</sequence>
<name>A0A1C7E9L6_9BACL</name>
<dbReference type="EMBL" id="CP016539">
    <property type="protein sequence ID" value="ANU20147.1"/>
    <property type="molecule type" value="Genomic_DNA"/>
</dbReference>
<dbReference type="AlphaFoldDB" id="A0A1C7E9L6"/>
<dbReference type="KEGG" id="ppla:BBI15_07925"/>
<evidence type="ECO:0000313" key="2">
    <source>
        <dbReference type="Proteomes" id="UP000092650"/>
    </source>
</evidence>
<dbReference type="Proteomes" id="UP000092650">
    <property type="component" value="Chromosome"/>
</dbReference>
<reference evidence="1" key="1">
    <citation type="submission" date="2016-10" db="EMBL/GenBank/DDBJ databases">
        <authorList>
            <person name="See-Too W.S."/>
        </authorList>
    </citation>
    <scope>NUCLEOTIDE SEQUENCE [LARGE SCALE GENOMIC DNA]</scope>
    <source>
        <strain evidence="1">DSM 23997</strain>
    </source>
</reference>
<gene>
    <name evidence="1" type="ORF">BBI15_07925</name>
</gene>
<evidence type="ECO:0000313" key="1">
    <source>
        <dbReference type="EMBL" id="ANU20147.1"/>
    </source>
</evidence>